<organism evidence="3 4">
    <name type="scientific">Nosema bombycis (strain CQ1 / CVCC 102059)</name>
    <name type="common">Microsporidian parasite</name>
    <name type="synonym">Pebrine of silkworm</name>
    <dbReference type="NCBI Taxonomy" id="578461"/>
    <lineage>
        <taxon>Eukaryota</taxon>
        <taxon>Fungi</taxon>
        <taxon>Fungi incertae sedis</taxon>
        <taxon>Microsporidia</taxon>
        <taxon>Nosematidae</taxon>
        <taxon>Nosema</taxon>
    </lineage>
</organism>
<feature type="non-terminal residue" evidence="3">
    <location>
        <position position="280"/>
    </location>
</feature>
<dbReference type="VEuPathDB" id="MicrosporidiaDB:NBO_28g0023"/>
<comment type="similarity">
    <text evidence="1">Belongs to the phosducin family.</text>
</comment>
<name>R0M8X5_NOSB1</name>
<dbReference type="HOGENOM" id="CLU_994332_0_0_1"/>
<dbReference type="AlphaFoldDB" id="R0M8X5"/>
<sequence length="280" mass="32432">MNQNNSTDDFENCDDEVFLKYKQERMKELLGGVEEIFIEEDLINKSQHETMIVHFYKDDFKACEIMNRELSKICKELENIKFYKIKAEIAPVVTNKLQITVLPFLGFFKEGFFVDQVVGFEGMGDERFSYEKMKKRIQESKNPSIFMSSIYIQTYNMKQLLISKESKESLNFEGHEFVPGVLEVKSKEDLLSILEEQVRNLGCPIVNEKVVDIKFDKIFHIKCSESTFYCKSIVVDDKEKAIGNPGCFNSLKDVKTKEAIEMLSNGCKVSFAVREYVNGL</sequence>
<evidence type="ECO:0000259" key="2">
    <source>
        <dbReference type="Pfam" id="PF02114"/>
    </source>
</evidence>
<dbReference type="InterPro" id="IPR024253">
    <property type="entry name" value="Phosducin_thioredoxin-like_dom"/>
</dbReference>
<dbReference type="EMBL" id="KB908936">
    <property type="protein sequence ID" value="EOB14384.1"/>
    <property type="molecule type" value="Genomic_DNA"/>
</dbReference>
<evidence type="ECO:0000313" key="3">
    <source>
        <dbReference type="EMBL" id="EOB14384.1"/>
    </source>
</evidence>
<dbReference type="InterPro" id="IPR036249">
    <property type="entry name" value="Thioredoxin-like_sf"/>
</dbReference>
<keyword evidence="4" id="KW-1185">Reference proteome</keyword>
<evidence type="ECO:0000256" key="1">
    <source>
        <dbReference type="ARBA" id="ARBA00009686"/>
    </source>
</evidence>
<feature type="domain" description="Phosducin" evidence="2">
    <location>
        <begin position="37"/>
        <end position="125"/>
    </location>
</feature>
<dbReference type="Gene3D" id="3.40.30.10">
    <property type="entry name" value="Glutaredoxin"/>
    <property type="match status" value="1"/>
</dbReference>
<dbReference type="Pfam" id="PF02114">
    <property type="entry name" value="Phosducin"/>
    <property type="match status" value="1"/>
</dbReference>
<dbReference type="Proteomes" id="UP000016927">
    <property type="component" value="Unassembled WGS sequence"/>
</dbReference>
<proteinExistence type="inferred from homology"/>
<dbReference type="Gene3D" id="3.50.50.60">
    <property type="entry name" value="FAD/NAD(P)-binding domain"/>
    <property type="match status" value="1"/>
</dbReference>
<gene>
    <name evidence="3" type="primary">PHLP3</name>
    <name evidence="3" type="ORF">NBO_28g0023</name>
</gene>
<dbReference type="InterPro" id="IPR036188">
    <property type="entry name" value="FAD/NAD-bd_sf"/>
</dbReference>
<accession>R0M8X5</accession>
<dbReference type="STRING" id="578461.R0M8X5"/>
<dbReference type="OrthoDB" id="10257948at2759"/>
<protein>
    <submittedName>
        <fullName evidence="3">Phosducin-like protein 3</fullName>
    </submittedName>
</protein>
<reference evidence="3 4" key="1">
    <citation type="journal article" date="2013" name="BMC Genomics">
        <title>Comparative genomics of parasitic silkworm microsporidia reveal an association between genome expansion and host adaptation.</title>
        <authorList>
            <person name="Pan G."/>
            <person name="Xu J."/>
            <person name="Li T."/>
            <person name="Xia Q."/>
            <person name="Liu S.L."/>
            <person name="Zhang G."/>
            <person name="Li S."/>
            <person name="Li C."/>
            <person name="Liu H."/>
            <person name="Yang L."/>
            <person name="Liu T."/>
            <person name="Zhang X."/>
            <person name="Wu Z."/>
            <person name="Fan W."/>
            <person name="Dang X."/>
            <person name="Xiang H."/>
            <person name="Tao M."/>
            <person name="Li Y."/>
            <person name="Hu J."/>
            <person name="Li Z."/>
            <person name="Lin L."/>
            <person name="Luo J."/>
            <person name="Geng L."/>
            <person name="Wang L."/>
            <person name="Long M."/>
            <person name="Wan Y."/>
            <person name="He N."/>
            <person name="Zhang Z."/>
            <person name="Lu C."/>
            <person name="Keeling P.J."/>
            <person name="Wang J."/>
            <person name="Xiang Z."/>
            <person name="Zhou Z."/>
        </authorList>
    </citation>
    <scope>NUCLEOTIDE SEQUENCE [LARGE SCALE GENOMIC DNA]</scope>
    <source>
        <strain evidence="4">CQ1 / CVCC 102059</strain>
    </source>
</reference>
<dbReference type="SUPFAM" id="SSF52833">
    <property type="entry name" value="Thioredoxin-like"/>
    <property type="match status" value="1"/>
</dbReference>
<dbReference type="PANTHER" id="PTHR21148">
    <property type="entry name" value="THIOREDOXIN DOMAIN-CONTAINING PROTEIN 9"/>
    <property type="match status" value="1"/>
</dbReference>
<evidence type="ECO:0000313" key="4">
    <source>
        <dbReference type="Proteomes" id="UP000016927"/>
    </source>
</evidence>